<reference evidence="6 7" key="1">
    <citation type="submission" date="2019-01" db="EMBL/GenBank/DDBJ databases">
        <title>A draft genome assembly of the solar-powered sea slug Elysia chlorotica.</title>
        <authorList>
            <person name="Cai H."/>
            <person name="Li Q."/>
            <person name="Fang X."/>
            <person name="Li J."/>
            <person name="Curtis N.E."/>
            <person name="Altenburger A."/>
            <person name="Shibata T."/>
            <person name="Feng M."/>
            <person name="Maeda T."/>
            <person name="Schwartz J.A."/>
            <person name="Shigenobu S."/>
            <person name="Lundholm N."/>
            <person name="Nishiyama T."/>
            <person name="Yang H."/>
            <person name="Hasebe M."/>
            <person name="Li S."/>
            <person name="Pierce S.K."/>
            <person name="Wang J."/>
        </authorList>
    </citation>
    <scope>NUCLEOTIDE SEQUENCE [LARGE SCALE GENOMIC DNA]</scope>
    <source>
        <strain evidence="6">EC2010</strain>
        <tissue evidence="6">Whole organism of an adult</tissue>
    </source>
</reference>
<feature type="region of interest" description="Disordered" evidence="4">
    <location>
        <begin position="266"/>
        <end position="406"/>
    </location>
</feature>
<keyword evidence="3" id="KW-0677">Repeat</keyword>
<dbReference type="Pfam" id="PF13855">
    <property type="entry name" value="LRR_8"/>
    <property type="match status" value="1"/>
</dbReference>
<keyword evidence="7" id="KW-1185">Reference proteome</keyword>
<keyword evidence="2" id="KW-0732">Signal</keyword>
<dbReference type="InterPro" id="IPR032675">
    <property type="entry name" value="LRR_dom_sf"/>
</dbReference>
<keyword evidence="1" id="KW-0433">Leucine-rich repeat</keyword>
<dbReference type="SMART" id="SM00369">
    <property type="entry name" value="LRR_TYP"/>
    <property type="match status" value="3"/>
</dbReference>
<evidence type="ECO:0000256" key="1">
    <source>
        <dbReference type="ARBA" id="ARBA00022614"/>
    </source>
</evidence>
<evidence type="ECO:0000256" key="4">
    <source>
        <dbReference type="SAM" id="MobiDB-lite"/>
    </source>
</evidence>
<dbReference type="SUPFAM" id="SSF52058">
    <property type="entry name" value="L domain-like"/>
    <property type="match status" value="1"/>
</dbReference>
<organism evidence="6 7">
    <name type="scientific">Elysia chlorotica</name>
    <name type="common">Eastern emerald elysia</name>
    <name type="synonym">Sea slug</name>
    <dbReference type="NCBI Taxonomy" id="188477"/>
    <lineage>
        <taxon>Eukaryota</taxon>
        <taxon>Metazoa</taxon>
        <taxon>Spiralia</taxon>
        <taxon>Lophotrochozoa</taxon>
        <taxon>Mollusca</taxon>
        <taxon>Gastropoda</taxon>
        <taxon>Heterobranchia</taxon>
        <taxon>Euthyneura</taxon>
        <taxon>Panpulmonata</taxon>
        <taxon>Sacoglossa</taxon>
        <taxon>Placobranchoidea</taxon>
        <taxon>Plakobranchidae</taxon>
        <taxon>Elysia</taxon>
    </lineage>
</organism>
<feature type="domain" description="LRRCT" evidence="5">
    <location>
        <begin position="146"/>
        <end position="200"/>
    </location>
</feature>
<dbReference type="STRING" id="188477.A0A3S1BW23"/>
<dbReference type="AlphaFoldDB" id="A0A3S1BW23"/>
<evidence type="ECO:0000256" key="3">
    <source>
        <dbReference type="ARBA" id="ARBA00022737"/>
    </source>
</evidence>
<dbReference type="EMBL" id="RQTK01000673">
    <property type="protein sequence ID" value="RUS76308.1"/>
    <property type="molecule type" value="Genomic_DNA"/>
</dbReference>
<dbReference type="PANTHER" id="PTHR24366">
    <property type="entry name" value="IG(IMMUNOGLOBULIN) AND LRR(LEUCINE RICH REPEAT) DOMAINS"/>
    <property type="match status" value="1"/>
</dbReference>
<dbReference type="OrthoDB" id="6134357at2759"/>
<dbReference type="Gene3D" id="3.80.10.10">
    <property type="entry name" value="Ribonuclease Inhibitor"/>
    <property type="match status" value="1"/>
</dbReference>
<dbReference type="InterPro" id="IPR003591">
    <property type="entry name" value="Leu-rich_rpt_typical-subtyp"/>
</dbReference>
<feature type="compositionally biased region" description="Basic and acidic residues" evidence="4">
    <location>
        <begin position="320"/>
        <end position="329"/>
    </location>
</feature>
<feature type="compositionally biased region" description="Basic residues" evidence="4">
    <location>
        <begin position="335"/>
        <end position="399"/>
    </location>
</feature>
<dbReference type="SMART" id="SM00082">
    <property type="entry name" value="LRRCT"/>
    <property type="match status" value="1"/>
</dbReference>
<accession>A0A3S1BW23</accession>
<protein>
    <recommendedName>
        <fullName evidence="5">LRRCT domain-containing protein</fullName>
    </recommendedName>
</protein>
<evidence type="ECO:0000313" key="7">
    <source>
        <dbReference type="Proteomes" id="UP000271974"/>
    </source>
</evidence>
<feature type="compositionally biased region" description="Basic and acidic residues" evidence="4">
    <location>
        <begin position="280"/>
        <end position="301"/>
    </location>
</feature>
<dbReference type="InterPro" id="IPR000483">
    <property type="entry name" value="Cys-rich_flank_reg_C"/>
</dbReference>
<name>A0A3S1BW23_ELYCH</name>
<dbReference type="InterPro" id="IPR001611">
    <property type="entry name" value="Leu-rich_rpt"/>
</dbReference>
<comment type="caution">
    <text evidence="6">The sequence shown here is derived from an EMBL/GenBank/DDBJ whole genome shotgun (WGS) entry which is preliminary data.</text>
</comment>
<evidence type="ECO:0000313" key="6">
    <source>
        <dbReference type="EMBL" id="RUS76308.1"/>
    </source>
</evidence>
<proteinExistence type="predicted"/>
<evidence type="ECO:0000256" key="2">
    <source>
        <dbReference type="ARBA" id="ARBA00022729"/>
    </source>
</evidence>
<sequence>MFSSGLQFLQTIRLSNNQLGALMADSFVGLGSLATLTLASNPLTFIEQGAFRNLANLTTLDLSYVEGGHVELQYDFLQEMLRLETLNLFGSTHLAQRVLDKVRDAGHVTPLSELQTMDVRYANLQTVPSRVRQLFPNMRSFLLDGNPLRCTESLRWLRQWMDEAGSTVQFHEHAEPTCNSPLRLRGRALASLAHAEWGADDEVDALRPAAGGDGSYGYNGGMVNDQPQEHQQGMPVDGQYFMRPMPVEEAKAPKSGPQIQNEAETQELGSKMAASQEGKMAAKQDGKMAASKEGKMADKSKSMPRPMNMVLAPAGGLENTKGRDGKDMEVTPAGKVKKYRRDRKNGKKMGRKGRKINRRQGRRGKKGRKLGRGKTRNRKDRQNMKNRKNRERKRRRRVTVHTGKQA</sequence>
<gene>
    <name evidence="6" type="ORF">EGW08_015932</name>
</gene>
<dbReference type="PANTHER" id="PTHR24366:SF161">
    <property type="entry name" value="TIR DOMAIN-CONTAINING PROTEIN"/>
    <property type="match status" value="1"/>
</dbReference>
<dbReference type="Proteomes" id="UP000271974">
    <property type="component" value="Unassembled WGS sequence"/>
</dbReference>
<evidence type="ECO:0000259" key="5">
    <source>
        <dbReference type="SMART" id="SM00082"/>
    </source>
</evidence>